<evidence type="ECO:0000313" key="11">
    <source>
        <dbReference type="Proteomes" id="UP000094609"/>
    </source>
</evidence>
<evidence type="ECO:0000256" key="3">
    <source>
        <dbReference type="ARBA" id="ARBA00023015"/>
    </source>
</evidence>
<dbReference type="GO" id="GO:0005829">
    <property type="term" value="C:cytosol"/>
    <property type="evidence" value="ECO:0007669"/>
    <property type="project" value="TreeGrafter"/>
</dbReference>
<evidence type="ECO:0000256" key="4">
    <source>
        <dbReference type="ARBA" id="ARBA00023125"/>
    </source>
</evidence>
<feature type="domain" description="Response regulatory" evidence="8">
    <location>
        <begin position="3"/>
        <end position="118"/>
    </location>
</feature>
<proteinExistence type="predicted"/>
<sequence length="233" mass="26567">MYKIVIVEDECIAAEYLKMIVEKQSWCVVESVDNGADALESVRKYEPDLVLLDIMIKGAMSGCEVAMHLRSISDCAIVFTTAYADDEMITYAIDAKADGYIIKPYNEREIIATISLLSAKKNPLPSTKISKIAGGFCFNHETRLLYKQGRMIKMSPNALKLIQTLCEHKNHCVSYERLYATLWDDEQLNLKKLQMVIYRIREICDVDFFENINGVGYQIKIDYKVPSTPDLPQ</sequence>
<keyword evidence="11" id="KW-1185">Reference proteome</keyword>
<keyword evidence="3" id="KW-0805">Transcription regulation</keyword>
<dbReference type="STRING" id="1193502.SHALO_0894"/>
<accession>A0A1D7TI27</accession>
<reference evidence="11" key="1">
    <citation type="submission" date="2016-08" db="EMBL/GenBank/DDBJ databases">
        <title>Complete genome sequence of the organohalide-respiring Epsilonproteobacterium Sulfurospirillum halorespirans.</title>
        <authorList>
            <person name="Goris T."/>
            <person name="Zimmermann J."/>
            <person name="Schenz B."/>
            <person name="Lemos M."/>
            <person name="Hackermueller J."/>
            <person name="Diekert G."/>
        </authorList>
    </citation>
    <scope>NUCLEOTIDE SEQUENCE [LARGE SCALE GENOMIC DNA]</scope>
    <source>
        <strain>DSM 13726</strain>
        <strain evidence="11">PCE-M2</strain>
    </source>
</reference>
<dbReference type="SMART" id="SM00448">
    <property type="entry name" value="REC"/>
    <property type="match status" value="1"/>
</dbReference>
<evidence type="ECO:0000259" key="8">
    <source>
        <dbReference type="PROSITE" id="PS50110"/>
    </source>
</evidence>
<organism evidence="10 11">
    <name type="scientific">Sulfurospirillum halorespirans DSM 13726</name>
    <dbReference type="NCBI Taxonomy" id="1193502"/>
    <lineage>
        <taxon>Bacteria</taxon>
        <taxon>Pseudomonadati</taxon>
        <taxon>Campylobacterota</taxon>
        <taxon>Epsilonproteobacteria</taxon>
        <taxon>Campylobacterales</taxon>
        <taxon>Sulfurospirillaceae</taxon>
        <taxon>Sulfurospirillum</taxon>
    </lineage>
</organism>
<keyword evidence="1 6" id="KW-0597">Phosphoprotein</keyword>
<dbReference type="GO" id="GO:0000976">
    <property type="term" value="F:transcription cis-regulatory region binding"/>
    <property type="evidence" value="ECO:0007669"/>
    <property type="project" value="TreeGrafter"/>
</dbReference>
<dbReference type="InterPro" id="IPR011006">
    <property type="entry name" value="CheY-like_superfamily"/>
</dbReference>
<dbReference type="SUPFAM" id="SSF52172">
    <property type="entry name" value="CheY-like"/>
    <property type="match status" value="1"/>
</dbReference>
<gene>
    <name evidence="10" type="ORF">SHALO_0894</name>
</gene>
<keyword evidence="2" id="KW-0902">Two-component regulatory system</keyword>
<dbReference type="KEGG" id="shal:SHALO_0894"/>
<dbReference type="SMART" id="SM00862">
    <property type="entry name" value="Trans_reg_C"/>
    <property type="match status" value="1"/>
</dbReference>
<dbReference type="GO" id="GO:0032993">
    <property type="term" value="C:protein-DNA complex"/>
    <property type="evidence" value="ECO:0007669"/>
    <property type="project" value="TreeGrafter"/>
</dbReference>
<evidence type="ECO:0000256" key="6">
    <source>
        <dbReference type="PROSITE-ProRule" id="PRU00169"/>
    </source>
</evidence>
<dbReference type="InterPro" id="IPR039420">
    <property type="entry name" value="WalR-like"/>
</dbReference>
<dbReference type="GO" id="GO:0000156">
    <property type="term" value="F:phosphorelay response regulator activity"/>
    <property type="evidence" value="ECO:0007669"/>
    <property type="project" value="TreeGrafter"/>
</dbReference>
<dbReference type="InterPro" id="IPR001789">
    <property type="entry name" value="Sig_transdc_resp-reg_receiver"/>
</dbReference>
<dbReference type="InterPro" id="IPR016032">
    <property type="entry name" value="Sig_transdc_resp-reg_C-effctor"/>
</dbReference>
<dbReference type="InterPro" id="IPR036388">
    <property type="entry name" value="WH-like_DNA-bd_sf"/>
</dbReference>
<feature type="modified residue" description="4-aspartylphosphate" evidence="6">
    <location>
        <position position="53"/>
    </location>
</feature>
<evidence type="ECO:0000259" key="9">
    <source>
        <dbReference type="PROSITE" id="PS51755"/>
    </source>
</evidence>
<dbReference type="Proteomes" id="UP000094609">
    <property type="component" value="Chromosome"/>
</dbReference>
<dbReference type="AlphaFoldDB" id="A0A1D7TI27"/>
<feature type="DNA-binding region" description="OmpR/PhoB-type" evidence="7">
    <location>
        <begin position="127"/>
        <end position="221"/>
    </location>
</feature>
<dbReference type="PROSITE" id="PS50110">
    <property type="entry name" value="RESPONSE_REGULATORY"/>
    <property type="match status" value="1"/>
</dbReference>
<dbReference type="Gene3D" id="1.10.10.10">
    <property type="entry name" value="Winged helix-like DNA-binding domain superfamily/Winged helix DNA-binding domain"/>
    <property type="match status" value="1"/>
</dbReference>
<dbReference type="Pfam" id="PF00072">
    <property type="entry name" value="Response_reg"/>
    <property type="match status" value="1"/>
</dbReference>
<evidence type="ECO:0000313" key="10">
    <source>
        <dbReference type="EMBL" id="AOO64675.1"/>
    </source>
</evidence>
<evidence type="ECO:0000256" key="5">
    <source>
        <dbReference type="ARBA" id="ARBA00023163"/>
    </source>
</evidence>
<dbReference type="GO" id="GO:0006355">
    <property type="term" value="P:regulation of DNA-templated transcription"/>
    <property type="evidence" value="ECO:0007669"/>
    <property type="project" value="InterPro"/>
</dbReference>
<dbReference type="EMBL" id="CP017111">
    <property type="protein sequence ID" value="AOO64675.1"/>
    <property type="molecule type" value="Genomic_DNA"/>
</dbReference>
<dbReference type="RefSeq" id="WP_069477538.1">
    <property type="nucleotide sequence ID" value="NZ_CP017111.1"/>
</dbReference>
<feature type="domain" description="OmpR/PhoB-type" evidence="9">
    <location>
        <begin position="127"/>
        <end position="221"/>
    </location>
</feature>
<evidence type="ECO:0000256" key="1">
    <source>
        <dbReference type="ARBA" id="ARBA00022553"/>
    </source>
</evidence>
<dbReference type="PANTHER" id="PTHR48111">
    <property type="entry name" value="REGULATOR OF RPOS"/>
    <property type="match status" value="1"/>
</dbReference>
<dbReference type="PROSITE" id="PS51755">
    <property type="entry name" value="OMPR_PHOB"/>
    <property type="match status" value="1"/>
</dbReference>
<name>A0A1D7TI27_9BACT</name>
<keyword evidence="5" id="KW-0804">Transcription</keyword>
<keyword evidence="4 7" id="KW-0238">DNA-binding</keyword>
<dbReference type="Pfam" id="PF00486">
    <property type="entry name" value="Trans_reg_C"/>
    <property type="match status" value="1"/>
</dbReference>
<dbReference type="SUPFAM" id="SSF46894">
    <property type="entry name" value="C-terminal effector domain of the bipartite response regulators"/>
    <property type="match status" value="1"/>
</dbReference>
<dbReference type="Gene3D" id="3.40.50.2300">
    <property type="match status" value="1"/>
</dbReference>
<evidence type="ECO:0000256" key="7">
    <source>
        <dbReference type="PROSITE-ProRule" id="PRU01091"/>
    </source>
</evidence>
<evidence type="ECO:0000256" key="2">
    <source>
        <dbReference type="ARBA" id="ARBA00023012"/>
    </source>
</evidence>
<protein>
    <submittedName>
        <fullName evidence="10">Putative signal transduction protein</fullName>
    </submittedName>
</protein>
<dbReference type="InterPro" id="IPR001867">
    <property type="entry name" value="OmpR/PhoB-type_DNA-bd"/>
</dbReference>
<dbReference type="CDD" id="cd17534">
    <property type="entry name" value="REC_DC-like"/>
    <property type="match status" value="1"/>
</dbReference>
<dbReference type="PANTHER" id="PTHR48111:SF1">
    <property type="entry name" value="TWO-COMPONENT RESPONSE REGULATOR ORR33"/>
    <property type="match status" value="1"/>
</dbReference>